<protein>
    <submittedName>
        <fullName evidence="7">ABC-type sugar transport system, periplasmic component</fullName>
    </submittedName>
</protein>
<dbReference type="PANTHER" id="PTHR43649">
    <property type="entry name" value="ARABINOSE-BINDING PROTEIN-RELATED"/>
    <property type="match status" value="1"/>
</dbReference>
<dbReference type="CDD" id="cd13585">
    <property type="entry name" value="PBP2_TMBP_like"/>
    <property type="match status" value="1"/>
</dbReference>
<evidence type="ECO:0000313" key="7">
    <source>
        <dbReference type="EMBL" id="EIM29948.1"/>
    </source>
</evidence>
<evidence type="ECO:0000256" key="5">
    <source>
        <dbReference type="ARBA" id="ARBA00022764"/>
    </source>
</evidence>
<keyword evidence="8" id="KW-1185">Reference proteome</keyword>
<gene>
    <name evidence="7" type="ORF">MicloDRAFT_00012690</name>
</gene>
<evidence type="ECO:0000256" key="2">
    <source>
        <dbReference type="ARBA" id="ARBA00008520"/>
    </source>
</evidence>
<dbReference type="AlphaFoldDB" id="I4Z156"/>
<accession>I4Z156</accession>
<dbReference type="HOGENOM" id="CLU_031285_10_1_5"/>
<sequence precursor="true">MKPPIGKLKGQQSMLAYLTTAVVVMAASLSTAHAQGAGGPSSPVEIKVMANEAFANSWQTQLVPEFNKRFPNVKVVVDGVPYAELLPKMMLDAVNADPEYDVLVIDDPWVPQLATVGALADLKSKDVAAITSPDYHWDDFNAAPLAAGEWKGKQYAVPVRSNMLLMFYNRTLYKKAGVPEPTPKLTWDEFFAQAKALVQDTNGDGKEDAWAIDTYFVRDALTPTIWQAILNANGGKLLDESGFPAFNNEVGTKSLDMHKDLAKYGPPGALGHGYSEALQAFRQGKVAVMFNWGSVYKATAIDANTTTLKEDEVGIQVMPVGSARAGTHRGIWNAGISSKSKNLQASWTFLQWLSSKEGEKVSASLLGSFPARKSTLGSKPDEKWLEPVYRTLQQSYELAAEGEMWRIRSPKSNAAQQVLADEVARAIAGQVSSKEALQAAATKIKSTLK</sequence>
<dbReference type="InterPro" id="IPR006059">
    <property type="entry name" value="SBP"/>
</dbReference>
<dbReference type="InterPro" id="IPR050490">
    <property type="entry name" value="Bact_solute-bd_prot1"/>
</dbReference>
<evidence type="ECO:0000256" key="1">
    <source>
        <dbReference type="ARBA" id="ARBA00004418"/>
    </source>
</evidence>
<dbReference type="Proteomes" id="UP000003947">
    <property type="component" value="Unassembled WGS sequence"/>
</dbReference>
<dbReference type="RefSeq" id="WP_009490048.1">
    <property type="nucleotide sequence ID" value="NZ_CP141050.1"/>
</dbReference>
<keyword evidence="3" id="KW-0813">Transport</keyword>
<evidence type="ECO:0000256" key="6">
    <source>
        <dbReference type="SAM" id="SignalP"/>
    </source>
</evidence>
<evidence type="ECO:0000256" key="3">
    <source>
        <dbReference type="ARBA" id="ARBA00022448"/>
    </source>
</evidence>
<feature type="signal peptide" evidence="6">
    <location>
        <begin position="1"/>
        <end position="34"/>
    </location>
</feature>
<keyword evidence="7" id="KW-0762">Sugar transport</keyword>
<dbReference type="eggNOG" id="COG1653">
    <property type="taxonomic scope" value="Bacteria"/>
</dbReference>
<keyword evidence="4 6" id="KW-0732">Signal</keyword>
<name>I4Z156_9HYPH</name>
<dbReference type="GO" id="GO:0042597">
    <property type="term" value="C:periplasmic space"/>
    <property type="evidence" value="ECO:0007669"/>
    <property type="project" value="UniProtKB-SubCell"/>
</dbReference>
<feature type="chain" id="PRO_5003698288" evidence="6">
    <location>
        <begin position="35"/>
        <end position="449"/>
    </location>
</feature>
<proteinExistence type="inferred from homology"/>
<dbReference type="Gene3D" id="3.40.190.10">
    <property type="entry name" value="Periplasmic binding protein-like II"/>
    <property type="match status" value="2"/>
</dbReference>
<comment type="similarity">
    <text evidence="2">Belongs to the bacterial solute-binding protein 1 family.</text>
</comment>
<evidence type="ECO:0000256" key="4">
    <source>
        <dbReference type="ARBA" id="ARBA00022729"/>
    </source>
</evidence>
<reference evidence="7 8" key="1">
    <citation type="submission" date="2012-02" db="EMBL/GenBank/DDBJ databases">
        <title>Improved High-Quality Draft sequence of Microvirga sp. WSM3557.</title>
        <authorList>
            <consortium name="US DOE Joint Genome Institute"/>
            <person name="Lucas S."/>
            <person name="Han J."/>
            <person name="Lapidus A."/>
            <person name="Cheng J.-F."/>
            <person name="Goodwin L."/>
            <person name="Pitluck S."/>
            <person name="Peters L."/>
            <person name="Zhang X."/>
            <person name="Detter J.C."/>
            <person name="Han C."/>
            <person name="Tapia R."/>
            <person name="Land M."/>
            <person name="Hauser L."/>
            <person name="Kyrpides N."/>
            <person name="Ivanova N."/>
            <person name="Pagani I."/>
            <person name="Brau L."/>
            <person name="Yates R."/>
            <person name="O'Hara G."/>
            <person name="Rui T."/>
            <person name="Howieson J."/>
            <person name="Reeve W."/>
            <person name="Woyke T."/>
        </authorList>
    </citation>
    <scope>NUCLEOTIDE SEQUENCE [LARGE SCALE GENOMIC DNA]</scope>
    <source>
        <strain evidence="7 8">WSM3557</strain>
    </source>
</reference>
<dbReference type="PATRIC" id="fig|864069.3.peg.1407"/>
<dbReference type="Pfam" id="PF01547">
    <property type="entry name" value="SBP_bac_1"/>
    <property type="match status" value="1"/>
</dbReference>
<dbReference type="EMBL" id="JH660640">
    <property type="protein sequence ID" value="EIM29948.1"/>
    <property type="molecule type" value="Genomic_DNA"/>
</dbReference>
<dbReference type="PANTHER" id="PTHR43649:SF34">
    <property type="entry name" value="ABC TRANSPORTER PERIPLASMIC-BINDING PROTEIN YCJN-RELATED"/>
    <property type="match status" value="1"/>
</dbReference>
<keyword evidence="5" id="KW-0574">Periplasm</keyword>
<dbReference type="STRING" id="864069.MicloDRAFT_00012690"/>
<comment type="subcellular location">
    <subcellularLocation>
        <location evidence="1">Periplasm</location>
    </subcellularLocation>
</comment>
<evidence type="ECO:0000313" key="8">
    <source>
        <dbReference type="Proteomes" id="UP000003947"/>
    </source>
</evidence>
<dbReference type="SUPFAM" id="SSF53850">
    <property type="entry name" value="Periplasmic binding protein-like II"/>
    <property type="match status" value="1"/>
</dbReference>
<organism evidence="7 8">
    <name type="scientific">Microvirga lotononidis</name>
    <dbReference type="NCBI Taxonomy" id="864069"/>
    <lineage>
        <taxon>Bacteria</taxon>
        <taxon>Pseudomonadati</taxon>
        <taxon>Pseudomonadota</taxon>
        <taxon>Alphaproteobacteria</taxon>
        <taxon>Hyphomicrobiales</taxon>
        <taxon>Methylobacteriaceae</taxon>
        <taxon>Microvirga</taxon>
    </lineage>
</organism>